<evidence type="ECO:0000256" key="1">
    <source>
        <dbReference type="SAM" id="MobiDB-lite"/>
    </source>
</evidence>
<dbReference type="AlphaFoldDB" id="A0A6V7D8L1"/>
<organism evidence="2">
    <name type="scientific">Xanthomonas hortorum pv. pelargonii</name>
    <dbReference type="NCBI Taxonomy" id="453602"/>
    <lineage>
        <taxon>Bacteria</taxon>
        <taxon>Pseudomonadati</taxon>
        <taxon>Pseudomonadota</taxon>
        <taxon>Gammaproteobacteria</taxon>
        <taxon>Lysobacterales</taxon>
        <taxon>Lysobacteraceae</taxon>
        <taxon>Xanthomonas</taxon>
    </lineage>
</organism>
<proteinExistence type="predicted"/>
<feature type="region of interest" description="Disordered" evidence="1">
    <location>
        <begin position="172"/>
        <end position="206"/>
    </location>
</feature>
<evidence type="ECO:0000313" key="2">
    <source>
        <dbReference type="EMBL" id="CAD0330139.1"/>
    </source>
</evidence>
<feature type="compositionally biased region" description="Low complexity" evidence="1">
    <location>
        <begin position="31"/>
        <end position="44"/>
    </location>
</feature>
<name>A0A6V7D8L1_9XANT</name>
<feature type="compositionally biased region" description="Pro residues" evidence="1">
    <location>
        <begin position="196"/>
        <end position="206"/>
    </location>
</feature>
<sequence length="206" mass="22054">MERGLKAPDLKPLSRRGDKAQLARHRRACLGAPAPQARAGARSRGWGEGTERSPVPIKLSTNCSASSSDVLFSARGCARTLIRRFAPPSPAGRRVHSPSPAGATRHSLRAIGARALERPRRKRGPGRGAGVGVRVRRRGQSPTANHAQCCHSTPPSLTLSLPLKTPRSCRGVLLSGKKPADIPHVATPRPHRNTPEIPPTLPLVER</sequence>
<dbReference type="EMBL" id="LR828261">
    <property type="protein sequence ID" value="CAD0330139.1"/>
    <property type="molecule type" value="Genomic_DNA"/>
</dbReference>
<reference evidence="2" key="1">
    <citation type="submission" date="2020-07" db="EMBL/GenBank/DDBJ databases">
        <authorList>
            <person name="Pothier F. J."/>
        </authorList>
    </citation>
    <scope>NUCLEOTIDE SEQUENCE</scope>
    <source>
        <strain evidence="2">CFBP 2533</strain>
    </source>
</reference>
<accession>A0A6V7D8L1</accession>
<gene>
    <name evidence="2" type="ORF">CFBP2533_21310</name>
</gene>
<protein>
    <submittedName>
        <fullName evidence="2">Uncharacterized protein</fullName>
    </submittedName>
</protein>
<feature type="region of interest" description="Disordered" evidence="1">
    <location>
        <begin position="113"/>
        <end position="132"/>
    </location>
</feature>
<feature type="region of interest" description="Disordered" evidence="1">
    <location>
        <begin position="1"/>
        <end position="55"/>
    </location>
</feature>
<dbReference type="EMBL" id="LR828261">
    <property type="protein sequence ID" value="CAD0330148.1"/>
    <property type="molecule type" value="Genomic_DNA"/>
</dbReference>